<dbReference type="InterPro" id="IPR006439">
    <property type="entry name" value="HAD-SF_hydro_IA"/>
</dbReference>
<dbReference type="InterPro" id="IPR051806">
    <property type="entry name" value="HAD-like_SPP"/>
</dbReference>
<gene>
    <name evidence="1" type="primary">yfbT</name>
    <name evidence="1" type="ORF">NCTC10392_03806</name>
</gene>
<dbReference type="NCBIfam" id="TIGR01509">
    <property type="entry name" value="HAD-SF-IA-v3"/>
    <property type="match status" value="1"/>
</dbReference>
<evidence type="ECO:0000313" key="1">
    <source>
        <dbReference type="EMBL" id="SUD31866.1"/>
    </source>
</evidence>
<dbReference type="Gene3D" id="1.10.150.240">
    <property type="entry name" value="Putative phosphatase, domain 2"/>
    <property type="match status" value="1"/>
</dbReference>
<reference evidence="1 2" key="1">
    <citation type="submission" date="2018-06" db="EMBL/GenBank/DDBJ databases">
        <authorList>
            <consortium name="Pathogen Informatics"/>
            <person name="Doyle S."/>
        </authorList>
    </citation>
    <scope>NUCLEOTIDE SEQUENCE [LARGE SCALE GENOMIC DNA]</scope>
    <source>
        <strain evidence="1 2">NCTC10392</strain>
    </source>
</reference>
<keyword evidence="1" id="KW-0378">Hydrolase</keyword>
<dbReference type="SUPFAM" id="SSF56784">
    <property type="entry name" value="HAD-like"/>
    <property type="match status" value="1"/>
</dbReference>
<protein>
    <submittedName>
        <fullName evidence="1">Putative glycerol phosphatase</fullName>
        <ecNumber evidence="1">3.1.3.-</ecNumber>
    </submittedName>
</protein>
<accession>A0A379IGK5</accession>
<dbReference type="SFLD" id="SFLDG01129">
    <property type="entry name" value="C1.5:_HAD__Beta-PGM__Phosphata"/>
    <property type="match status" value="1"/>
</dbReference>
<dbReference type="Gene3D" id="3.40.50.1000">
    <property type="entry name" value="HAD superfamily/HAD-like"/>
    <property type="match status" value="1"/>
</dbReference>
<organism evidence="1 2">
    <name type="scientific">Pseudomonas fluorescens</name>
    <dbReference type="NCBI Taxonomy" id="294"/>
    <lineage>
        <taxon>Bacteria</taxon>
        <taxon>Pseudomonadati</taxon>
        <taxon>Pseudomonadota</taxon>
        <taxon>Gammaproteobacteria</taxon>
        <taxon>Pseudomonadales</taxon>
        <taxon>Pseudomonadaceae</taxon>
        <taxon>Pseudomonas</taxon>
    </lineage>
</organism>
<dbReference type="PROSITE" id="PS01228">
    <property type="entry name" value="COF_1"/>
    <property type="match status" value="1"/>
</dbReference>
<dbReference type="KEGG" id="pfn:HZ99_07415"/>
<dbReference type="PANTHER" id="PTHR43481">
    <property type="entry name" value="FRUCTOSE-1-PHOSPHATE PHOSPHATASE"/>
    <property type="match status" value="1"/>
</dbReference>
<evidence type="ECO:0000313" key="2">
    <source>
        <dbReference type="Proteomes" id="UP000255125"/>
    </source>
</evidence>
<dbReference type="InterPro" id="IPR023214">
    <property type="entry name" value="HAD_sf"/>
</dbReference>
<dbReference type="AlphaFoldDB" id="A0A379IGK5"/>
<proteinExistence type="predicted"/>
<name>A0A379IGK5_PSEFL</name>
<dbReference type="PANTHER" id="PTHR43481:SF4">
    <property type="entry name" value="GLYCEROL-1-PHOSPHATE PHOSPHOHYDROLASE 1-RELATED"/>
    <property type="match status" value="1"/>
</dbReference>
<dbReference type="CDD" id="cd07527">
    <property type="entry name" value="HAD_ScGPP-like"/>
    <property type="match status" value="1"/>
</dbReference>
<dbReference type="SFLD" id="SFLDS00003">
    <property type="entry name" value="Haloacid_Dehalogenase"/>
    <property type="match status" value="1"/>
</dbReference>
<dbReference type="OrthoDB" id="9800058at2"/>
<dbReference type="Proteomes" id="UP000255125">
    <property type="component" value="Unassembled WGS sequence"/>
</dbReference>
<dbReference type="RefSeq" id="WP_038442032.1">
    <property type="nucleotide sequence ID" value="NZ_CP008896.1"/>
</dbReference>
<dbReference type="InterPro" id="IPR023198">
    <property type="entry name" value="PGP-like_dom2"/>
</dbReference>
<dbReference type="EMBL" id="UGUS01000002">
    <property type="protein sequence ID" value="SUD31866.1"/>
    <property type="molecule type" value="Genomic_DNA"/>
</dbReference>
<sequence>MSAKDPVVFDRQYRAFLFDMDGTLLNSIAAAERVWAAWAVRHGLDVEAFLSTIHGVRAIDTINRQALPGVDVQAEARGITEAEIEDVEGVVAIPGAVAFLQGLPAHCWAVVTSAPRILAVRRMQAAGLVPPTVMVTAEDVANGKPDPACYLLGAQRLGVPMGECLVFEDAPVGIRAGEAAGADVVVVTSAHGEPMLTAHPTIASYDEVHVQCDAAGWLRLLPSTLA</sequence>
<dbReference type="GO" id="GO:0050308">
    <property type="term" value="F:sugar-phosphatase activity"/>
    <property type="evidence" value="ECO:0007669"/>
    <property type="project" value="TreeGrafter"/>
</dbReference>
<dbReference type="InterPro" id="IPR036412">
    <property type="entry name" value="HAD-like_sf"/>
</dbReference>
<dbReference type="EC" id="3.1.3.-" evidence="1"/>
<dbReference type="Pfam" id="PF00702">
    <property type="entry name" value="Hydrolase"/>
    <property type="match status" value="1"/>
</dbReference>